<dbReference type="AlphaFoldDB" id="A0A168ERY4"/>
<dbReference type="STRING" id="1300344.I598_0821"/>
<evidence type="ECO:0000313" key="1">
    <source>
        <dbReference type="EMBL" id="ANC30396.1"/>
    </source>
</evidence>
<evidence type="ECO:0008006" key="3">
    <source>
        <dbReference type="Google" id="ProtNLM"/>
    </source>
</evidence>
<dbReference type="KEGG" id="ido:I598_0821"/>
<dbReference type="PATRIC" id="fig|1300344.3.peg.824"/>
<gene>
    <name evidence="1" type="ORF">I598_0821</name>
</gene>
<organism evidence="1 2">
    <name type="scientific">Isoptericola dokdonensis DS-3</name>
    <dbReference type="NCBI Taxonomy" id="1300344"/>
    <lineage>
        <taxon>Bacteria</taxon>
        <taxon>Bacillati</taxon>
        <taxon>Actinomycetota</taxon>
        <taxon>Actinomycetes</taxon>
        <taxon>Micrococcales</taxon>
        <taxon>Promicromonosporaceae</taxon>
        <taxon>Isoptericola</taxon>
    </lineage>
</organism>
<dbReference type="SUPFAM" id="SSF48239">
    <property type="entry name" value="Terpenoid cyclases/Protein prenyltransferases"/>
    <property type="match status" value="1"/>
</dbReference>
<proteinExistence type="predicted"/>
<reference evidence="1 2" key="1">
    <citation type="submission" date="2016-01" db="EMBL/GenBank/DDBJ databases">
        <title>Complete genome sequence of a soil Actinobacterium, Isoptericola dokdonensis DS-3.</title>
        <authorList>
            <person name="Kwon S.-K."/>
            <person name="Kim J.F."/>
        </authorList>
    </citation>
    <scope>NUCLEOTIDE SEQUENCE [LARGE SCALE GENOMIC DNA]</scope>
    <source>
        <strain evidence="1 2">DS-3</strain>
    </source>
</reference>
<dbReference type="InterPro" id="IPR008930">
    <property type="entry name" value="Terpenoid_cyclase/PrenylTrfase"/>
</dbReference>
<sequence length="331" mass="37326">MTSPYDRRMSVPTQWLLESDPALRWQVERDLLGLDDAAWRATRARVATEGFGARLLAHQDPDGRWARGAFFPGGQEWFAVQGEVPQPWTATTWSLSSLREWGLDPVVLLERDTPGLLARHCRWEYDDLPYWEGEVDCCINAFTLANGDWLGVDVGAILERLVGPAGGRMPDGGWNCSWVDGAQVSSFWSTLNVVSGLLDHEQLVGGDARAREARRAGEEYLLARRLMYRLSTGEVVGPWVRRFEYPYRGDYSVLRALDHFRRAAAHDGTAPDGRLADAVDVVRGARRDDGTWAREHRHAGDVWFEVDVPVGEPSPWLTLTGTLALRWWDAR</sequence>
<name>A0A168ERY4_9MICO</name>
<accession>A0A168ERY4</accession>
<evidence type="ECO:0000313" key="2">
    <source>
        <dbReference type="Proteomes" id="UP000076794"/>
    </source>
</evidence>
<keyword evidence="2" id="KW-1185">Reference proteome</keyword>
<dbReference type="Proteomes" id="UP000076794">
    <property type="component" value="Chromosome"/>
</dbReference>
<dbReference type="EMBL" id="CP014209">
    <property type="protein sequence ID" value="ANC30396.1"/>
    <property type="molecule type" value="Genomic_DNA"/>
</dbReference>
<protein>
    <recommendedName>
        <fullName evidence="3">Squalene cyclase</fullName>
    </recommendedName>
</protein>